<protein>
    <submittedName>
        <fullName evidence="1">Uncharacterized protein</fullName>
    </submittedName>
</protein>
<organism evidence="1 2">
    <name type="scientific">Helianthus annuus</name>
    <name type="common">Common sunflower</name>
    <dbReference type="NCBI Taxonomy" id="4232"/>
    <lineage>
        <taxon>Eukaryota</taxon>
        <taxon>Viridiplantae</taxon>
        <taxon>Streptophyta</taxon>
        <taxon>Embryophyta</taxon>
        <taxon>Tracheophyta</taxon>
        <taxon>Spermatophyta</taxon>
        <taxon>Magnoliopsida</taxon>
        <taxon>eudicotyledons</taxon>
        <taxon>Gunneridae</taxon>
        <taxon>Pentapetalae</taxon>
        <taxon>asterids</taxon>
        <taxon>campanulids</taxon>
        <taxon>Asterales</taxon>
        <taxon>Asteraceae</taxon>
        <taxon>Asteroideae</taxon>
        <taxon>Heliantheae alliance</taxon>
        <taxon>Heliantheae</taxon>
        <taxon>Helianthus</taxon>
    </lineage>
</organism>
<comment type="caution">
    <text evidence="1">The sequence shown here is derived from an EMBL/GenBank/DDBJ whole genome shotgun (WGS) entry which is preliminary data.</text>
</comment>
<dbReference type="AlphaFoldDB" id="A0A9K3H7G6"/>
<dbReference type="Gramene" id="mRNA:HanXRQr2_Chr14g0659491">
    <property type="protein sequence ID" value="mRNA:HanXRQr2_Chr14g0659491"/>
    <property type="gene ID" value="HanXRQr2_Chr14g0659491"/>
</dbReference>
<name>A0A9K3H7G6_HELAN</name>
<evidence type="ECO:0000313" key="2">
    <source>
        <dbReference type="Proteomes" id="UP000215914"/>
    </source>
</evidence>
<evidence type="ECO:0000313" key="1">
    <source>
        <dbReference type="EMBL" id="KAF5770442.1"/>
    </source>
</evidence>
<sequence length="76" mass="8602">MNEPLTNIIKPEQQNWLLVVKYVRGANILMRQTLNLPYGHVQQHNRYLLNQRGVAVAPLDMPGRGAPDGPGSCYFQ</sequence>
<reference evidence="1" key="2">
    <citation type="submission" date="2020-06" db="EMBL/GenBank/DDBJ databases">
        <title>Helianthus annuus Genome sequencing and assembly Release 2.</title>
        <authorList>
            <person name="Gouzy J."/>
            <person name="Langlade N."/>
            <person name="Munos S."/>
        </authorList>
    </citation>
    <scope>NUCLEOTIDE SEQUENCE</scope>
    <source>
        <tissue evidence="1">Leaves</tissue>
    </source>
</reference>
<dbReference type="EMBL" id="MNCJ02000329">
    <property type="protein sequence ID" value="KAF5770442.1"/>
    <property type="molecule type" value="Genomic_DNA"/>
</dbReference>
<gene>
    <name evidence="1" type="ORF">HanXRQr2_Chr14g0659491</name>
</gene>
<proteinExistence type="predicted"/>
<dbReference type="Proteomes" id="UP000215914">
    <property type="component" value="Unassembled WGS sequence"/>
</dbReference>
<accession>A0A9K3H7G6</accession>
<reference evidence="1" key="1">
    <citation type="journal article" date="2017" name="Nature">
        <title>The sunflower genome provides insights into oil metabolism, flowering and Asterid evolution.</title>
        <authorList>
            <person name="Badouin H."/>
            <person name="Gouzy J."/>
            <person name="Grassa C.J."/>
            <person name="Murat F."/>
            <person name="Staton S.E."/>
            <person name="Cottret L."/>
            <person name="Lelandais-Briere C."/>
            <person name="Owens G.L."/>
            <person name="Carrere S."/>
            <person name="Mayjonade B."/>
            <person name="Legrand L."/>
            <person name="Gill N."/>
            <person name="Kane N.C."/>
            <person name="Bowers J.E."/>
            <person name="Hubner S."/>
            <person name="Bellec A."/>
            <person name="Berard A."/>
            <person name="Berges H."/>
            <person name="Blanchet N."/>
            <person name="Boniface M.C."/>
            <person name="Brunel D."/>
            <person name="Catrice O."/>
            <person name="Chaidir N."/>
            <person name="Claudel C."/>
            <person name="Donnadieu C."/>
            <person name="Faraut T."/>
            <person name="Fievet G."/>
            <person name="Helmstetter N."/>
            <person name="King M."/>
            <person name="Knapp S.J."/>
            <person name="Lai Z."/>
            <person name="Le Paslier M.C."/>
            <person name="Lippi Y."/>
            <person name="Lorenzon L."/>
            <person name="Mandel J.R."/>
            <person name="Marage G."/>
            <person name="Marchand G."/>
            <person name="Marquand E."/>
            <person name="Bret-Mestries E."/>
            <person name="Morien E."/>
            <person name="Nambeesan S."/>
            <person name="Nguyen T."/>
            <person name="Pegot-Espagnet P."/>
            <person name="Pouilly N."/>
            <person name="Raftis F."/>
            <person name="Sallet E."/>
            <person name="Schiex T."/>
            <person name="Thomas J."/>
            <person name="Vandecasteele C."/>
            <person name="Vares D."/>
            <person name="Vear F."/>
            <person name="Vautrin S."/>
            <person name="Crespi M."/>
            <person name="Mangin B."/>
            <person name="Burke J.M."/>
            <person name="Salse J."/>
            <person name="Munos S."/>
            <person name="Vincourt P."/>
            <person name="Rieseberg L.H."/>
            <person name="Langlade N.B."/>
        </authorList>
    </citation>
    <scope>NUCLEOTIDE SEQUENCE</scope>
    <source>
        <tissue evidence="1">Leaves</tissue>
    </source>
</reference>
<keyword evidence="2" id="KW-1185">Reference proteome</keyword>